<feature type="region of interest" description="Disordered" evidence="2">
    <location>
        <begin position="1"/>
        <end position="79"/>
    </location>
</feature>
<protein>
    <submittedName>
        <fullName evidence="3">Uncharacterized protein</fullName>
    </submittedName>
</protein>
<feature type="coiled-coil region" evidence="1">
    <location>
        <begin position="92"/>
        <end position="119"/>
    </location>
</feature>
<dbReference type="Proteomes" id="UP000800235">
    <property type="component" value="Unassembled WGS sequence"/>
</dbReference>
<feature type="compositionally biased region" description="Pro residues" evidence="2">
    <location>
        <begin position="60"/>
        <end position="74"/>
    </location>
</feature>
<proteinExistence type="predicted"/>
<accession>A0A9P4TUF0</accession>
<comment type="caution">
    <text evidence="3">The sequence shown here is derived from an EMBL/GenBank/DDBJ whole genome shotgun (WGS) entry which is preliminary data.</text>
</comment>
<reference evidence="3" key="1">
    <citation type="journal article" date="2020" name="Stud. Mycol.">
        <title>101 Dothideomycetes genomes: a test case for predicting lifestyles and emergence of pathogens.</title>
        <authorList>
            <person name="Haridas S."/>
            <person name="Albert R."/>
            <person name="Binder M."/>
            <person name="Bloem J."/>
            <person name="Labutti K."/>
            <person name="Salamov A."/>
            <person name="Andreopoulos B."/>
            <person name="Baker S."/>
            <person name="Barry K."/>
            <person name="Bills G."/>
            <person name="Bluhm B."/>
            <person name="Cannon C."/>
            <person name="Castanera R."/>
            <person name="Culley D."/>
            <person name="Daum C."/>
            <person name="Ezra D."/>
            <person name="Gonzalez J."/>
            <person name="Henrissat B."/>
            <person name="Kuo A."/>
            <person name="Liang C."/>
            <person name="Lipzen A."/>
            <person name="Lutzoni F."/>
            <person name="Magnuson J."/>
            <person name="Mondo S."/>
            <person name="Nolan M."/>
            <person name="Ohm R."/>
            <person name="Pangilinan J."/>
            <person name="Park H.-J."/>
            <person name="Ramirez L."/>
            <person name="Alfaro M."/>
            <person name="Sun H."/>
            <person name="Tritt A."/>
            <person name="Yoshinaga Y."/>
            <person name="Zwiers L.-H."/>
            <person name="Turgeon B."/>
            <person name="Goodwin S."/>
            <person name="Spatafora J."/>
            <person name="Crous P."/>
            <person name="Grigoriev I."/>
        </authorList>
    </citation>
    <scope>NUCLEOTIDE SEQUENCE</scope>
    <source>
        <strain evidence="3">CBS 130266</strain>
    </source>
</reference>
<evidence type="ECO:0000313" key="4">
    <source>
        <dbReference type="Proteomes" id="UP000800235"/>
    </source>
</evidence>
<keyword evidence="4" id="KW-1185">Reference proteome</keyword>
<name>A0A9P4TUF0_9PEZI</name>
<evidence type="ECO:0000256" key="1">
    <source>
        <dbReference type="SAM" id="Coils"/>
    </source>
</evidence>
<gene>
    <name evidence="3" type="ORF">EJ08DRAFT_701196</name>
</gene>
<feature type="compositionally biased region" description="Polar residues" evidence="2">
    <location>
        <begin position="32"/>
        <end position="44"/>
    </location>
</feature>
<keyword evidence="1" id="KW-0175">Coiled coil</keyword>
<dbReference type="AlphaFoldDB" id="A0A9P4TUF0"/>
<organism evidence="3 4">
    <name type="scientific">Tothia fuscella</name>
    <dbReference type="NCBI Taxonomy" id="1048955"/>
    <lineage>
        <taxon>Eukaryota</taxon>
        <taxon>Fungi</taxon>
        <taxon>Dikarya</taxon>
        <taxon>Ascomycota</taxon>
        <taxon>Pezizomycotina</taxon>
        <taxon>Dothideomycetes</taxon>
        <taxon>Pleosporomycetidae</taxon>
        <taxon>Venturiales</taxon>
        <taxon>Cylindrosympodiaceae</taxon>
        <taxon>Tothia</taxon>
    </lineage>
</organism>
<sequence>MSNYQSPSIEDYDSQGLIDFRRRESKRHRQGAVQSSPPQTNPAMSNAPEIALPQHSAPNQTPPAQTPQPTPTAPPHGMFTLQALLSRNESLQSDAQSNLATLENNYKTWREEVIRQKEVYDRFWLERFNRTAEEAWLAELPTERLIVQSTEDRFRVDFDYDEVYGEIEEWEGKIKGEREGLR</sequence>
<evidence type="ECO:0000313" key="3">
    <source>
        <dbReference type="EMBL" id="KAF2423401.1"/>
    </source>
</evidence>
<dbReference type="EMBL" id="MU007082">
    <property type="protein sequence ID" value="KAF2423401.1"/>
    <property type="molecule type" value="Genomic_DNA"/>
</dbReference>
<evidence type="ECO:0000256" key="2">
    <source>
        <dbReference type="SAM" id="MobiDB-lite"/>
    </source>
</evidence>